<gene>
    <name evidence="2" type="ORF">C446_10035</name>
</gene>
<dbReference type="Pfam" id="PF18545">
    <property type="entry name" value="HalOD1"/>
    <property type="match status" value="1"/>
</dbReference>
<accession>M0LYP7</accession>
<evidence type="ECO:0000259" key="1">
    <source>
        <dbReference type="Pfam" id="PF18545"/>
    </source>
</evidence>
<dbReference type="EMBL" id="AOMA01000096">
    <property type="protein sequence ID" value="EMA38546.1"/>
    <property type="molecule type" value="Genomic_DNA"/>
</dbReference>
<dbReference type="OrthoDB" id="320886at2157"/>
<keyword evidence="3" id="KW-1185">Reference proteome</keyword>
<reference evidence="2 3" key="1">
    <citation type="journal article" date="2014" name="PLoS Genet.">
        <title>Phylogenetically driven sequencing of extremely halophilic archaea reveals strategies for static and dynamic osmo-response.</title>
        <authorList>
            <person name="Becker E.A."/>
            <person name="Seitzer P.M."/>
            <person name="Tritt A."/>
            <person name="Larsen D."/>
            <person name="Krusor M."/>
            <person name="Yao A.I."/>
            <person name="Wu D."/>
            <person name="Madern D."/>
            <person name="Eisen J.A."/>
            <person name="Darling A.E."/>
            <person name="Facciotti M.T."/>
        </authorList>
    </citation>
    <scope>NUCLEOTIDE SEQUENCE [LARGE SCALE GENOMIC DNA]</scope>
    <source>
        <strain evidence="2 3">JCM 10879</strain>
    </source>
</reference>
<organism evidence="2 3">
    <name type="scientific">Halobiforma nitratireducens JCM 10879</name>
    <dbReference type="NCBI Taxonomy" id="1227454"/>
    <lineage>
        <taxon>Archaea</taxon>
        <taxon>Methanobacteriati</taxon>
        <taxon>Methanobacteriota</taxon>
        <taxon>Stenosarchaea group</taxon>
        <taxon>Halobacteria</taxon>
        <taxon>Halobacteriales</taxon>
        <taxon>Natrialbaceae</taxon>
        <taxon>Halobiforma</taxon>
    </lineage>
</organism>
<proteinExistence type="predicted"/>
<evidence type="ECO:0000313" key="3">
    <source>
        <dbReference type="Proteomes" id="UP000011607"/>
    </source>
</evidence>
<protein>
    <recommendedName>
        <fullName evidence="1">Halobacterial output domain-containing protein</fullName>
    </recommendedName>
</protein>
<comment type="caution">
    <text evidence="2">The sequence shown here is derived from an EMBL/GenBank/DDBJ whole genome shotgun (WGS) entry which is preliminary data.</text>
</comment>
<dbReference type="PATRIC" id="fig|1227454.3.peg.2038"/>
<dbReference type="eggNOG" id="arCOG08103">
    <property type="taxonomic scope" value="Archaea"/>
</dbReference>
<dbReference type="RefSeq" id="WP_006672922.1">
    <property type="nucleotide sequence ID" value="NZ_AOMA01000096.1"/>
</dbReference>
<feature type="domain" description="Halobacterial output" evidence="1">
    <location>
        <begin position="18"/>
        <end position="78"/>
    </location>
</feature>
<sequence>MSEDAIRESNASNDLLVELIETVDEYGGDRNEFQLYDVVDVVDVDALERVVTSPSQSSEPVEVRLPVQGIRLAVTGEGVDVLMTDETKPK</sequence>
<evidence type="ECO:0000313" key="2">
    <source>
        <dbReference type="EMBL" id="EMA38546.1"/>
    </source>
</evidence>
<dbReference type="InterPro" id="IPR040624">
    <property type="entry name" value="HalOD1"/>
</dbReference>
<dbReference type="AlphaFoldDB" id="M0LYP7"/>
<dbReference type="STRING" id="1227454.C446_10035"/>
<dbReference type="Proteomes" id="UP000011607">
    <property type="component" value="Unassembled WGS sequence"/>
</dbReference>
<name>M0LYP7_9EURY</name>